<reference evidence="3" key="2">
    <citation type="submission" date="2025-05" db="UniProtKB">
        <authorList>
            <consortium name="EnsemblMetazoa"/>
        </authorList>
    </citation>
    <scope>IDENTIFICATION</scope>
    <source>
        <strain evidence="3">Foshan</strain>
    </source>
</reference>
<reference evidence="4" key="1">
    <citation type="journal article" date="2015" name="Proc. Natl. Acad. Sci. U.S.A.">
        <title>Genome sequence of the Asian Tiger mosquito, Aedes albopictus, reveals insights into its biology, genetics, and evolution.</title>
        <authorList>
            <person name="Chen X.G."/>
            <person name="Jiang X."/>
            <person name="Gu J."/>
            <person name="Xu M."/>
            <person name="Wu Y."/>
            <person name="Deng Y."/>
            <person name="Zhang C."/>
            <person name="Bonizzoni M."/>
            <person name="Dermauw W."/>
            <person name="Vontas J."/>
            <person name="Armbruster P."/>
            <person name="Huang X."/>
            <person name="Yang Y."/>
            <person name="Zhang H."/>
            <person name="He W."/>
            <person name="Peng H."/>
            <person name="Liu Y."/>
            <person name="Wu K."/>
            <person name="Chen J."/>
            <person name="Lirakis M."/>
            <person name="Topalis P."/>
            <person name="Van Leeuwen T."/>
            <person name="Hall A.B."/>
            <person name="Jiang X."/>
            <person name="Thorpe C."/>
            <person name="Mueller R.L."/>
            <person name="Sun C."/>
            <person name="Waterhouse R.M."/>
            <person name="Yan G."/>
            <person name="Tu Z.J."/>
            <person name="Fang X."/>
            <person name="James A.A."/>
        </authorList>
    </citation>
    <scope>NUCLEOTIDE SEQUENCE [LARGE SCALE GENOMIC DNA]</scope>
    <source>
        <strain evidence="4">Foshan</strain>
    </source>
</reference>
<feature type="region of interest" description="Disordered" evidence="1">
    <location>
        <begin position="149"/>
        <end position="174"/>
    </location>
</feature>
<keyword evidence="2" id="KW-0472">Membrane</keyword>
<name>A0ABM1Z3S2_AEDAL</name>
<evidence type="ECO:0000256" key="1">
    <source>
        <dbReference type="SAM" id="MobiDB-lite"/>
    </source>
</evidence>
<evidence type="ECO:0000313" key="4">
    <source>
        <dbReference type="Proteomes" id="UP000069940"/>
    </source>
</evidence>
<evidence type="ECO:0000256" key="2">
    <source>
        <dbReference type="SAM" id="Phobius"/>
    </source>
</evidence>
<dbReference type="EnsemblMetazoa" id="AALFPA23_014765.R21429">
    <property type="protein sequence ID" value="AALFPA23_014765.P21429"/>
    <property type="gene ID" value="AALFPA23_014765"/>
</dbReference>
<keyword evidence="4" id="KW-1185">Reference proteome</keyword>
<sequence length="452" mass="48843">MLIWVGVDQLFKYVCVSRVDVNGRQRTKYKPLCDDCNKFIVSQQTRQTMVQHSQFGGLLLVIGILLIPSLEASPWFWPWQSRSAPSIINISIGNRVNTNTSVDEGTSIRDLTFNLSRWKGNLTFEKNGTEIFITRGNGGVTNIHIDFSSNSGNQRSSANRTTPLSNATQPSTSRRKRAIFGLPSLPSIPIPTLNGTQAFLGGNSIPLPTAITIPAINASTLLQPWQFLQTLITRRLPMQLLDTAVSFLAQLYSSTAKSMLDTGVNTLGETMDTLSSVVNSTLDTIEDQVASGIAGVAQSFKQLTRAGQSCVGQVPDDSARPVVTKATGCVRDRWNELDGIVNQFLVAVSDTEDAYGGWLRALDACNAKNFAGLSDTTELDAQQRSCYVQTMANSVGKMVDIPMRWASLAARVGTAVSSFQPQVGLCVAGVGAEVASVSANVGVRIVLCQIMQ</sequence>
<keyword evidence="2" id="KW-0812">Transmembrane</keyword>
<accession>A0ABM1Z3S2</accession>
<protein>
    <recommendedName>
        <fullName evidence="5">41 kDa salivary secreted protein</fullName>
    </recommendedName>
</protein>
<dbReference type="GeneID" id="115257096"/>
<evidence type="ECO:0000313" key="3">
    <source>
        <dbReference type="EnsemblMetazoa" id="AALFPA23_014765.P21429"/>
    </source>
</evidence>
<organism evidence="3 4">
    <name type="scientific">Aedes albopictus</name>
    <name type="common">Asian tiger mosquito</name>
    <name type="synonym">Stegomyia albopicta</name>
    <dbReference type="NCBI Taxonomy" id="7160"/>
    <lineage>
        <taxon>Eukaryota</taxon>
        <taxon>Metazoa</taxon>
        <taxon>Ecdysozoa</taxon>
        <taxon>Arthropoda</taxon>
        <taxon>Hexapoda</taxon>
        <taxon>Insecta</taxon>
        <taxon>Pterygota</taxon>
        <taxon>Neoptera</taxon>
        <taxon>Endopterygota</taxon>
        <taxon>Diptera</taxon>
        <taxon>Nematocera</taxon>
        <taxon>Culicoidea</taxon>
        <taxon>Culicidae</taxon>
        <taxon>Culicinae</taxon>
        <taxon>Aedini</taxon>
        <taxon>Aedes</taxon>
        <taxon>Stegomyia</taxon>
    </lineage>
</organism>
<dbReference type="RefSeq" id="XP_062711480.1">
    <property type="nucleotide sequence ID" value="XM_062855496.1"/>
</dbReference>
<dbReference type="Proteomes" id="UP000069940">
    <property type="component" value="Unassembled WGS sequence"/>
</dbReference>
<feature type="transmembrane region" description="Helical" evidence="2">
    <location>
        <begin position="55"/>
        <end position="77"/>
    </location>
</feature>
<proteinExistence type="predicted"/>
<evidence type="ECO:0008006" key="5">
    <source>
        <dbReference type="Google" id="ProtNLM"/>
    </source>
</evidence>
<keyword evidence="2" id="KW-1133">Transmembrane helix</keyword>
<feature type="compositionally biased region" description="Polar residues" evidence="1">
    <location>
        <begin position="149"/>
        <end position="172"/>
    </location>
</feature>